<dbReference type="EMBL" id="BQNB010010936">
    <property type="protein sequence ID" value="GJS83916.1"/>
    <property type="molecule type" value="Genomic_DNA"/>
</dbReference>
<dbReference type="Proteomes" id="UP001151760">
    <property type="component" value="Unassembled WGS sequence"/>
</dbReference>
<gene>
    <name evidence="1" type="ORF">Tco_0750457</name>
</gene>
<sequence>MQASAMASLDVLMFGSTTECQDLFLNSMIFCPTICAGGDVLIDVGGLVMSKVVDFVDFLVVDVYHEYQHMYSEDFDTTGEISIDNSLNIDYKAIQLI</sequence>
<evidence type="ECO:0000313" key="2">
    <source>
        <dbReference type="Proteomes" id="UP001151760"/>
    </source>
</evidence>
<proteinExistence type="predicted"/>
<name>A0ABQ4Z2E4_9ASTR</name>
<reference evidence="1" key="2">
    <citation type="submission" date="2022-01" db="EMBL/GenBank/DDBJ databases">
        <authorList>
            <person name="Yamashiro T."/>
            <person name="Shiraishi A."/>
            <person name="Satake H."/>
            <person name="Nakayama K."/>
        </authorList>
    </citation>
    <scope>NUCLEOTIDE SEQUENCE</scope>
</reference>
<protein>
    <submittedName>
        <fullName evidence="1">Uncharacterized protein</fullName>
    </submittedName>
</protein>
<reference evidence="1" key="1">
    <citation type="journal article" date="2022" name="Int. J. Mol. Sci.">
        <title>Draft Genome of Tanacetum Coccineum: Genomic Comparison of Closely Related Tanacetum-Family Plants.</title>
        <authorList>
            <person name="Yamashiro T."/>
            <person name="Shiraishi A."/>
            <person name="Nakayama K."/>
            <person name="Satake H."/>
        </authorList>
    </citation>
    <scope>NUCLEOTIDE SEQUENCE</scope>
</reference>
<organism evidence="1 2">
    <name type="scientific">Tanacetum coccineum</name>
    <dbReference type="NCBI Taxonomy" id="301880"/>
    <lineage>
        <taxon>Eukaryota</taxon>
        <taxon>Viridiplantae</taxon>
        <taxon>Streptophyta</taxon>
        <taxon>Embryophyta</taxon>
        <taxon>Tracheophyta</taxon>
        <taxon>Spermatophyta</taxon>
        <taxon>Magnoliopsida</taxon>
        <taxon>eudicotyledons</taxon>
        <taxon>Gunneridae</taxon>
        <taxon>Pentapetalae</taxon>
        <taxon>asterids</taxon>
        <taxon>campanulids</taxon>
        <taxon>Asterales</taxon>
        <taxon>Asteraceae</taxon>
        <taxon>Asteroideae</taxon>
        <taxon>Anthemideae</taxon>
        <taxon>Anthemidinae</taxon>
        <taxon>Tanacetum</taxon>
    </lineage>
</organism>
<keyword evidence="2" id="KW-1185">Reference proteome</keyword>
<comment type="caution">
    <text evidence="1">The sequence shown here is derived from an EMBL/GenBank/DDBJ whole genome shotgun (WGS) entry which is preliminary data.</text>
</comment>
<accession>A0ABQ4Z2E4</accession>
<evidence type="ECO:0000313" key="1">
    <source>
        <dbReference type="EMBL" id="GJS83916.1"/>
    </source>
</evidence>